<reference evidence="3 4" key="1">
    <citation type="submission" date="2024-10" db="EMBL/GenBank/DDBJ databases">
        <title>Updated reference genomes for cyclostephanoid diatoms.</title>
        <authorList>
            <person name="Roberts W.R."/>
            <person name="Alverson A.J."/>
        </authorList>
    </citation>
    <scope>NUCLEOTIDE SEQUENCE [LARGE SCALE GENOMIC DNA]</scope>
    <source>
        <strain evidence="3 4">AJA010-31</strain>
    </source>
</reference>
<dbReference type="AlphaFoldDB" id="A0ABD3QUJ6"/>
<feature type="chain" id="PRO_5044796260" description="Fructose-bisphosphate aldolase" evidence="2">
    <location>
        <begin position="22"/>
        <end position="369"/>
    </location>
</feature>
<feature type="signal peptide" evidence="2">
    <location>
        <begin position="1"/>
        <end position="21"/>
    </location>
</feature>
<comment type="caution">
    <text evidence="3">The sequence shown here is derived from an EMBL/GenBank/DDBJ whole genome shotgun (WGS) entry which is preliminary data.</text>
</comment>
<evidence type="ECO:0000256" key="2">
    <source>
        <dbReference type="SAM" id="SignalP"/>
    </source>
</evidence>
<organism evidence="3 4">
    <name type="scientific">Cyclotella atomus</name>
    <dbReference type="NCBI Taxonomy" id="382360"/>
    <lineage>
        <taxon>Eukaryota</taxon>
        <taxon>Sar</taxon>
        <taxon>Stramenopiles</taxon>
        <taxon>Ochrophyta</taxon>
        <taxon>Bacillariophyta</taxon>
        <taxon>Coscinodiscophyceae</taxon>
        <taxon>Thalassiosirophycidae</taxon>
        <taxon>Stephanodiscales</taxon>
        <taxon>Stephanodiscaceae</taxon>
        <taxon>Cyclotella</taxon>
    </lineage>
</organism>
<dbReference type="EMBL" id="JALLPJ020000078">
    <property type="protein sequence ID" value="KAL3803241.1"/>
    <property type="molecule type" value="Genomic_DNA"/>
</dbReference>
<keyword evidence="2" id="KW-0732">Signal</keyword>
<name>A0ABD3QUJ6_9STRA</name>
<sequence length="369" mass="39584">MFERVALSIAAIGCIISQTTALSITESPRAEIARLRLADAFRSPSGKITLHPELVLPEPSDPTALLLRSTEVTKLSTTLRTKAKANGLFVEGSIDALAPLGKEQESARGNFPGPVPIICSMSNVDDVDSERLESMANIDGVEGVLIPFCVAKGINSVDSYVETINDGQLAKVCAEIWSAGMQPIPEILLAKGSQWAEDEVVRLIDAVKDTCGGLDPVSIVFTKEESEQEDEESDDLSTPEITIPESIEDRLAFVGSVRTTAGGGRMNQAISQLSSCNFNAAFLRADCVPGYRMNPDLNVVGGFWAAALGDLKSLKSKNFNFRSKVKLDRDVPMEWYNYQKDVMESGALGSSGAGADPTLNPDAGDYKGF</sequence>
<accession>A0ABD3QUJ6</accession>
<keyword evidence="4" id="KW-1185">Reference proteome</keyword>
<gene>
    <name evidence="3" type="ORF">ACHAWO_005598</name>
</gene>
<feature type="region of interest" description="Disordered" evidence="1">
    <location>
        <begin position="349"/>
        <end position="369"/>
    </location>
</feature>
<dbReference type="Proteomes" id="UP001530400">
    <property type="component" value="Unassembled WGS sequence"/>
</dbReference>
<evidence type="ECO:0000256" key="1">
    <source>
        <dbReference type="SAM" id="MobiDB-lite"/>
    </source>
</evidence>
<evidence type="ECO:0008006" key="5">
    <source>
        <dbReference type="Google" id="ProtNLM"/>
    </source>
</evidence>
<evidence type="ECO:0000313" key="4">
    <source>
        <dbReference type="Proteomes" id="UP001530400"/>
    </source>
</evidence>
<evidence type="ECO:0000313" key="3">
    <source>
        <dbReference type="EMBL" id="KAL3803241.1"/>
    </source>
</evidence>
<protein>
    <recommendedName>
        <fullName evidence="5">Fructose-bisphosphate aldolase</fullName>
    </recommendedName>
</protein>
<proteinExistence type="predicted"/>